<organism evidence="4 5">
    <name type="scientific">Serendipita indica (strain DSM 11827)</name>
    <name type="common">Root endophyte fungus</name>
    <name type="synonym">Piriformospora indica</name>
    <dbReference type="NCBI Taxonomy" id="1109443"/>
    <lineage>
        <taxon>Eukaryota</taxon>
        <taxon>Fungi</taxon>
        <taxon>Dikarya</taxon>
        <taxon>Basidiomycota</taxon>
        <taxon>Agaricomycotina</taxon>
        <taxon>Agaricomycetes</taxon>
        <taxon>Sebacinales</taxon>
        <taxon>Serendipitaceae</taxon>
        <taxon>Serendipita</taxon>
    </lineage>
</organism>
<dbReference type="Proteomes" id="UP000007148">
    <property type="component" value="Unassembled WGS sequence"/>
</dbReference>
<reference evidence="4 5" key="1">
    <citation type="journal article" date="2011" name="PLoS Pathog.">
        <title>Endophytic Life Strategies Decoded by Genome and Transcriptome Analyses of the Mutualistic Root Symbiont Piriformospora indica.</title>
        <authorList>
            <person name="Zuccaro A."/>
            <person name="Lahrmann U."/>
            <person name="Guldener U."/>
            <person name="Langen G."/>
            <person name="Pfiffi S."/>
            <person name="Biedenkopf D."/>
            <person name="Wong P."/>
            <person name="Samans B."/>
            <person name="Grimm C."/>
            <person name="Basiewicz M."/>
            <person name="Murat C."/>
            <person name="Martin F."/>
            <person name="Kogel K.H."/>
        </authorList>
    </citation>
    <scope>NUCLEOTIDE SEQUENCE [LARGE SCALE GENOMIC DNA]</scope>
    <source>
        <strain evidence="4 5">DSM 11827</strain>
    </source>
</reference>
<evidence type="ECO:0000313" key="4">
    <source>
        <dbReference type="EMBL" id="CCA68199.1"/>
    </source>
</evidence>
<sequence length="269" mass="28610">MNKEFVLDFSGKTIVVTGGNRGTGYELSRAVARAGANVAIIYRATPDNKSNATNAIDISAMLAQAFGVKAAAYNCDVADEVAVKSTLRTIEQEVGPIAGLVAYAGVTVVNPAWNLTPEDFQTVFSVNVLGVFNSCKAVAQLWLEHQRSGSIVINTALSSELLSQTSSSSQLNQVFYDSSKAAVNRLARGLAAEWAPHSIRVNVLSPGYVNMQPASTEATREVQNGDKVSEKRAALPEEMASQTVLLLSDYATYITSGEYFADGLSLTSS</sequence>
<dbReference type="PRINTS" id="PR00081">
    <property type="entry name" value="GDHRDH"/>
</dbReference>
<gene>
    <name evidence="4" type="ORF">PIIN_02065</name>
</gene>
<accession>G4TA40</accession>
<dbReference type="InterPro" id="IPR036291">
    <property type="entry name" value="NAD(P)-bd_dom_sf"/>
</dbReference>
<dbReference type="HOGENOM" id="CLU_010194_1_1_1"/>
<comment type="similarity">
    <text evidence="1">Belongs to the short-chain dehydrogenases/reductases (SDR) family.</text>
</comment>
<keyword evidence="2" id="KW-0560">Oxidoreductase</keyword>
<dbReference type="Gene3D" id="3.40.50.720">
    <property type="entry name" value="NAD(P)-binding Rossmann-like Domain"/>
    <property type="match status" value="1"/>
</dbReference>
<evidence type="ECO:0000256" key="1">
    <source>
        <dbReference type="ARBA" id="ARBA00006484"/>
    </source>
</evidence>
<dbReference type="eggNOG" id="KOG0725">
    <property type="taxonomic scope" value="Eukaryota"/>
</dbReference>
<dbReference type="SMART" id="SM00822">
    <property type="entry name" value="PKS_KR"/>
    <property type="match status" value="1"/>
</dbReference>
<comment type="caution">
    <text evidence="4">The sequence shown here is derived from an EMBL/GenBank/DDBJ whole genome shotgun (WGS) entry which is preliminary data.</text>
</comment>
<evidence type="ECO:0000256" key="2">
    <source>
        <dbReference type="ARBA" id="ARBA00023002"/>
    </source>
</evidence>
<dbReference type="AlphaFoldDB" id="G4TA40"/>
<dbReference type="GO" id="GO:0016616">
    <property type="term" value="F:oxidoreductase activity, acting on the CH-OH group of donors, NAD or NADP as acceptor"/>
    <property type="evidence" value="ECO:0007669"/>
    <property type="project" value="UniProtKB-ARBA"/>
</dbReference>
<dbReference type="OrthoDB" id="1888931at2759"/>
<dbReference type="PANTHER" id="PTHR43008">
    <property type="entry name" value="BENZIL REDUCTASE"/>
    <property type="match status" value="1"/>
</dbReference>
<feature type="domain" description="Ketoreductase" evidence="3">
    <location>
        <begin position="12"/>
        <end position="239"/>
    </location>
</feature>
<protein>
    <submittedName>
        <fullName evidence="4">Probable NADP-dependent mannitol dehydrogenase</fullName>
    </submittedName>
</protein>
<dbReference type="Pfam" id="PF13561">
    <property type="entry name" value="adh_short_C2"/>
    <property type="match status" value="1"/>
</dbReference>
<dbReference type="PANTHER" id="PTHR43008:SF6">
    <property type="entry name" value="NADP-DEPENDENT MANNITOL DEHYDROGENASE"/>
    <property type="match status" value="1"/>
</dbReference>
<dbReference type="InterPro" id="IPR057326">
    <property type="entry name" value="KR_dom"/>
</dbReference>
<evidence type="ECO:0000313" key="5">
    <source>
        <dbReference type="Proteomes" id="UP000007148"/>
    </source>
</evidence>
<keyword evidence="5" id="KW-1185">Reference proteome</keyword>
<dbReference type="EMBL" id="CAFZ01000027">
    <property type="protein sequence ID" value="CCA68199.1"/>
    <property type="molecule type" value="Genomic_DNA"/>
</dbReference>
<proteinExistence type="inferred from homology"/>
<dbReference type="SUPFAM" id="SSF51735">
    <property type="entry name" value="NAD(P)-binding Rossmann-fold domains"/>
    <property type="match status" value="1"/>
</dbReference>
<dbReference type="InParanoid" id="G4TA40"/>
<dbReference type="OMA" id="AGVIHMS"/>
<dbReference type="InterPro" id="IPR002347">
    <property type="entry name" value="SDR_fam"/>
</dbReference>
<evidence type="ECO:0000259" key="3">
    <source>
        <dbReference type="SMART" id="SM00822"/>
    </source>
</evidence>
<dbReference type="STRING" id="1109443.G4TA40"/>
<dbReference type="GO" id="GO:0050664">
    <property type="term" value="F:oxidoreductase activity, acting on NAD(P)H, oxygen as acceptor"/>
    <property type="evidence" value="ECO:0007669"/>
    <property type="project" value="TreeGrafter"/>
</dbReference>
<name>G4TA40_SERID</name>